<feature type="transmembrane region" description="Helical" evidence="10">
    <location>
        <begin position="108"/>
        <end position="132"/>
    </location>
</feature>
<keyword evidence="4 10" id="KW-0645">Protease</keyword>
<protein>
    <recommendedName>
        <fullName evidence="10">Rhomboid-like protease</fullName>
        <ecNumber evidence="10">3.4.21.105</ecNumber>
    </recommendedName>
</protein>
<keyword evidence="13" id="KW-1185">Reference proteome</keyword>
<evidence type="ECO:0000256" key="3">
    <source>
        <dbReference type="ARBA" id="ARBA00009045"/>
    </source>
</evidence>
<evidence type="ECO:0000256" key="10">
    <source>
        <dbReference type="RuleBase" id="RU362115"/>
    </source>
</evidence>
<feature type="transmembrane region" description="Helical" evidence="10">
    <location>
        <begin position="144"/>
        <end position="164"/>
    </location>
</feature>
<keyword evidence="7 10" id="KW-0720">Serine protease</keyword>
<evidence type="ECO:0000256" key="5">
    <source>
        <dbReference type="ARBA" id="ARBA00022692"/>
    </source>
</evidence>
<feature type="transmembrane region" description="Helical" evidence="10">
    <location>
        <begin position="53"/>
        <end position="72"/>
    </location>
</feature>
<feature type="domain" description="Peptidase S54 rhomboid" evidence="11">
    <location>
        <begin position="103"/>
        <end position="243"/>
    </location>
</feature>
<comment type="catalytic activity">
    <reaction evidence="1 10">
        <text>Cleaves type-1 transmembrane domains using a catalytic dyad composed of serine and histidine that are contributed by different transmembrane domains.</text>
        <dbReference type="EC" id="3.4.21.105"/>
    </reaction>
</comment>
<dbReference type="GO" id="GO:0016020">
    <property type="term" value="C:membrane"/>
    <property type="evidence" value="ECO:0007669"/>
    <property type="project" value="UniProtKB-SubCell"/>
</dbReference>
<feature type="transmembrane region" description="Helical" evidence="10">
    <location>
        <begin position="226"/>
        <end position="243"/>
    </location>
</feature>
<dbReference type="EMBL" id="GG662720">
    <property type="protein sequence ID" value="EAR86355.2"/>
    <property type="molecule type" value="Genomic_DNA"/>
</dbReference>
<dbReference type="InterPro" id="IPR002610">
    <property type="entry name" value="Peptidase_S54_rhomboid-like"/>
</dbReference>
<keyword evidence="8 10" id="KW-1133">Transmembrane helix</keyword>
<dbReference type="PANTHER" id="PTHR22936">
    <property type="entry name" value="RHOMBOID-RELATED"/>
    <property type="match status" value="1"/>
</dbReference>
<evidence type="ECO:0000313" key="12">
    <source>
        <dbReference type="EMBL" id="EAR86355.2"/>
    </source>
</evidence>
<keyword evidence="9 10" id="KW-0472">Membrane</keyword>
<dbReference type="SUPFAM" id="SSF144091">
    <property type="entry name" value="Rhomboid-like"/>
    <property type="match status" value="1"/>
</dbReference>
<feature type="transmembrane region" description="Helical" evidence="10">
    <location>
        <begin position="273"/>
        <end position="293"/>
    </location>
</feature>
<keyword evidence="5 10" id="KW-0812">Transmembrane</keyword>
<evidence type="ECO:0000256" key="2">
    <source>
        <dbReference type="ARBA" id="ARBA00004141"/>
    </source>
</evidence>
<dbReference type="OrthoDB" id="418595at2759"/>
<evidence type="ECO:0000256" key="1">
    <source>
        <dbReference type="ARBA" id="ARBA00000156"/>
    </source>
</evidence>
<sequence>MMSENYFQKRQKLRIGDQPFFVNFNNSTKHPRLESFTEMIIISCCPRLTVKSITFMIFLIDIAIYIGCFYYAGIDNNGELFTPNQKALFDFGQKYPYFIIYQKQFERFIGSMFLFANFKHILVSLVCLLVFGSYVEALIGFKKMFLIYIIGGYSGTLVSCLMSDSPGVDGTNPVASFLGVLFGFLLIKWDKWDYPGSGRTQMLMILMFGLTAIFTLGYIFTLVDTLAMVGSLLIGVLFIFGVFEEADDNRYASNDSYIAKIKQQNENNKCSRYFSLFLIIFYLVCGTLAFFFMRTPKII</sequence>
<reference evidence="13" key="1">
    <citation type="journal article" date="2006" name="PLoS Biol.">
        <title>Macronuclear genome sequence of the ciliate Tetrahymena thermophila, a model eukaryote.</title>
        <authorList>
            <person name="Eisen J.A."/>
            <person name="Coyne R.S."/>
            <person name="Wu M."/>
            <person name="Wu D."/>
            <person name="Thiagarajan M."/>
            <person name="Wortman J.R."/>
            <person name="Badger J.H."/>
            <person name="Ren Q."/>
            <person name="Amedeo P."/>
            <person name="Jones K.M."/>
            <person name="Tallon L.J."/>
            <person name="Delcher A.L."/>
            <person name="Salzberg S.L."/>
            <person name="Silva J.C."/>
            <person name="Haas B.J."/>
            <person name="Majoros W.H."/>
            <person name="Farzad M."/>
            <person name="Carlton J.M."/>
            <person name="Smith R.K. Jr."/>
            <person name="Garg J."/>
            <person name="Pearlman R.E."/>
            <person name="Karrer K.M."/>
            <person name="Sun L."/>
            <person name="Manning G."/>
            <person name="Elde N.C."/>
            <person name="Turkewitz A.P."/>
            <person name="Asai D.J."/>
            <person name="Wilkes D.E."/>
            <person name="Wang Y."/>
            <person name="Cai H."/>
            <person name="Collins K."/>
            <person name="Stewart B.A."/>
            <person name="Lee S.R."/>
            <person name="Wilamowska K."/>
            <person name="Weinberg Z."/>
            <person name="Ruzzo W.L."/>
            <person name="Wloga D."/>
            <person name="Gaertig J."/>
            <person name="Frankel J."/>
            <person name="Tsao C.-C."/>
            <person name="Gorovsky M.A."/>
            <person name="Keeling P.J."/>
            <person name="Waller R.F."/>
            <person name="Patron N.J."/>
            <person name="Cherry J.M."/>
            <person name="Stover N.A."/>
            <person name="Krieger C.J."/>
            <person name="del Toro C."/>
            <person name="Ryder H.F."/>
            <person name="Williamson S.C."/>
            <person name="Barbeau R.A."/>
            <person name="Hamilton E.P."/>
            <person name="Orias E."/>
        </authorList>
    </citation>
    <scope>NUCLEOTIDE SEQUENCE [LARGE SCALE GENOMIC DNA]</scope>
    <source>
        <strain evidence="13">SB210</strain>
    </source>
</reference>
<dbReference type="InterPro" id="IPR022764">
    <property type="entry name" value="Peptidase_S54_rhomboid_dom"/>
</dbReference>
<dbReference type="PANTHER" id="PTHR22936:SF69">
    <property type="entry name" value="RHOMBOID-LIKE PROTEIN"/>
    <property type="match status" value="1"/>
</dbReference>
<dbReference type="EC" id="3.4.21.105" evidence="10"/>
<dbReference type="STRING" id="312017.Q22N19"/>
<accession>Q22N19</accession>
<comment type="subcellular location">
    <subcellularLocation>
        <location evidence="2 10">Membrane</location>
        <topology evidence="2 10">Multi-pass membrane protein</topology>
    </subcellularLocation>
</comment>
<dbReference type="KEGG" id="tet:TTHERM_00028550"/>
<dbReference type="GO" id="GO:0006508">
    <property type="term" value="P:proteolysis"/>
    <property type="evidence" value="ECO:0007669"/>
    <property type="project" value="UniProtKB-KW"/>
</dbReference>
<evidence type="ECO:0000313" key="13">
    <source>
        <dbReference type="Proteomes" id="UP000009168"/>
    </source>
</evidence>
<dbReference type="InterPro" id="IPR035952">
    <property type="entry name" value="Rhomboid-like_sf"/>
</dbReference>
<evidence type="ECO:0000256" key="9">
    <source>
        <dbReference type="ARBA" id="ARBA00023136"/>
    </source>
</evidence>
<dbReference type="HOGENOM" id="CLU_1075446_0_0_1"/>
<comment type="function">
    <text evidence="10">Serine protease involved in intramembrane proteolysis.</text>
</comment>
<name>Q22N19_TETTS</name>
<feature type="transmembrane region" description="Helical" evidence="10">
    <location>
        <begin position="201"/>
        <end position="220"/>
    </location>
</feature>
<feature type="transmembrane region" description="Helical" evidence="10">
    <location>
        <begin position="170"/>
        <end position="189"/>
    </location>
</feature>
<evidence type="ECO:0000256" key="8">
    <source>
        <dbReference type="ARBA" id="ARBA00022989"/>
    </source>
</evidence>
<keyword evidence="6 10" id="KW-0378">Hydrolase</keyword>
<evidence type="ECO:0000256" key="6">
    <source>
        <dbReference type="ARBA" id="ARBA00022801"/>
    </source>
</evidence>
<dbReference type="Gene3D" id="1.20.1540.10">
    <property type="entry name" value="Rhomboid-like"/>
    <property type="match status" value="1"/>
</dbReference>
<evidence type="ECO:0000259" key="11">
    <source>
        <dbReference type="Pfam" id="PF01694"/>
    </source>
</evidence>
<dbReference type="GeneID" id="7842249"/>
<dbReference type="Proteomes" id="UP000009168">
    <property type="component" value="Unassembled WGS sequence"/>
</dbReference>
<evidence type="ECO:0000256" key="4">
    <source>
        <dbReference type="ARBA" id="ARBA00022670"/>
    </source>
</evidence>
<comment type="similarity">
    <text evidence="3 10">Belongs to the peptidase S54 family.</text>
</comment>
<evidence type="ECO:0000256" key="7">
    <source>
        <dbReference type="ARBA" id="ARBA00022825"/>
    </source>
</evidence>
<proteinExistence type="inferred from homology"/>
<organism evidence="12 13">
    <name type="scientific">Tetrahymena thermophila (strain SB210)</name>
    <dbReference type="NCBI Taxonomy" id="312017"/>
    <lineage>
        <taxon>Eukaryota</taxon>
        <taxon>Sar</taxon>
        <taxon>Alveolata</taxon>
        <taxon>Ciliophora</taxon>
        <taxon>Intramacronucleata</taxon>
        <taxon>Oligohymenophorea</taxon>
        <taxon>Hymenostomatida</taxon>
        <taxon>Tetrahymenina</taxon>
        <taxon>Tetrahymenidae</taxon>
        <taxon>Tetrahymena</taxon>
    </lineage>
</organism>
<dbReference type="eggNOG" id="KOG2289">
    <property type="taxonomic scope" value="Eukaryota"/>
</dbReference>
<dbReference type="InParanoid" id="Q22N19"/>
<dbReference type="Pfam" id="PF01694">
    <property type="entry name" value="Rhomboid"/>
    <property type="match status" value="1"/>
</dbReference>
<dbReference type="GO" id="GO:0004252">
    <property type="term" value="F:serine-type endopeptidase activity"/>
    <property type="evidence" value="ECO:0007669"/>
    <property type="project" value="InterPro"/>
</dbReference>
<dbReference type="AlphaFoldDB" id="Q22N19"/>
<dbReference type="RefSeq" id="XP_976851.2">
    <property type="nucleotide sequence ID" value="XM_971758.2"/>
</dbReference>
<gene>
    <name evidence="12" type="ORF">TTHERM_00028550</name>
</gene>